<evidence type="ECO:0000256" key="4">
    <source>
        <dbReference type="SAM" id="MobiDB-lite"/>
    </source>
</evidence>
<keyword evidence="2" id="KW-0539">Nucleus</keyword>
<keyword evidence="8" id="KW-1185">Reference proteome</keyword>
<feature type="compositionally biased region" description="Polar residues" evidence="4">
    <location>
        <begin position="932"/>
        <end position="947"/>
    </location>
</feature>
<gene>
    <name evidence="7" type="ORF">MCHLO_09394</name>
</gene>
<dbReference type="Gene3D" id="4.10.240.10">
    <property type="entry name" value="Zn(2)-C6 fungal-type DNA-binding domain"/>
    <property type="match status" value="1"/>
</dbReference>
<proteinExistence type="predicted"/>
<feature type="compositionally biased region" description="Polar residues" evidence="4">
    <location>
        <begin position="294"/>
        <end position="307"/>
    </location>
</feature>
<sequence length="1078" mass="118560">MKPGPGADGPWARDAGGDCAYGSMRWMSVNVPAGKVIASAPGRCLGGRSTCVRLPGVSFIGRYSHCQPRFWQFMQGSVVDWVMHCEEVRASHLDAWRRSRVGHWTAPGQINGISPREICALKSEIAFSSRDSCVRDRELGQGLRDDVGRAEPCRPTPLVSNHHLAPPPFPNSRASAPWACGATMSSNEDDYDDGYGLDRQRGKKRRIARACDVCRKRKSRCDGSQVDGDRCSTCIDANLECTYLEAATKRTPARTNYIETLEARLERSEEQVKHLRAELTAAHLAASASPASGTAVNGSPSTSSTAVTEEKEMDISTASMHVLRTALHSLALPSLPVEAEDLEHLEIAKRMEQLRVGPGAPEVRFWGKSSGAKLLHTAIDLKANVQHERRLASESASGSPASVDDGDAATGMNGSGRDGAPVKIEDDARSTTSAPGLDWMSRRLQYWIYKPWADSSIRSQTYTFPPMRLMEELIVLYFGQVNVYLPLLHRPTFERNVREGLHLTHMQDGDAPSTTTTPPDPKIYTSSAPDTGLACGWAWFEQVPFLGNQRHMYRPATLYDLQYYCLAVLFLEGSSAPQGCWTMLGVGLRLAQDLGIHRRNAQIEQPSVEAEQLKRAFWVLLYLDRSVSSGMGRPCAMQYDDFDVDLPIECDDEYWEHPTHPFQQPPGVPSQVAFFNMLMGLSHILSFSLKLLYSLNKTRVMFQINETWEENVVAELDSALNGWRDRVPEHLRFDPNIADPVFFDQSVALECGYHHLQILIHRPFIPMMRKHAPTALPSLAICTSAARACASVVDIQRRRKGNVPVSFNFYAVFTSGIVLLLNIWSGKRAGLVADPTRELANVQKCMDVVRICEDRWQHAGLLWDILAELASVGQLPLPLLAPGSQPPEASSAPRPTKPRPNPRARYPSASVAVGQGKAYPEAQVDGAWQHAEPSQSVSQPQALSSSAPVYHNQPGQSFAGPSVLGLGDSLPPMEPSAFAPAPEPETWDPPPDPFVGLHNISPWTPFPQFQAPPDGAQAQPSVAGVGMDLMDHATMAMWANAPMGIEVDDWGNYFNNFSELTQGHGQISQDGGYGDTMM</sequence>
<keyword evidence="3" id="KW-0175">Coiled coil</keyword>
<evidence type="ECO:0000256" key="3">
    <source>
        <dbReference type="SAM" id="Coils"/>
    </source>
</evidence>
<feature type="region of interest" description="Disordered" evidence="4">
    <location>
        <begin position="287"/>
        <end position="310"/>
    </location>
</feature>
<dbReference type="SUPFAM" id="SSF57701">
    <property type="entry name" value="Zn2/Cys6 DNA-binding domain"/>
    <property type="match status" value="1"/>
</dbReference>
<keyword evidence="1" id="KW-0479">Metal-binding</keyword>
<evidence type="ECO:0000313" key="7">
    <source>
        <dbReference type="EMBL" id="GAT52335.1"/>
    </source>
</evidence>
<dbReference type="EMBL" id="DF847730">
    <property type="protein sequence ID" value="GAT52335.1"/>
    <property type="molecule type" value="Genomic_DNA"/>
</dbReference>
<feature type="compositionally biased region" description="Pro residues" evidence="4">
    <location>
        <begin position="981"/>
        <end position="993"/>
    </location>
</feature>
<dbReference type="SMART" id="SM00066">
    <property type="entry name" value="GAL4"/>
    <property type="match status" value="1"/>
</dbReference>
<evidence type="ECO:0000256" key="1">
    <source>
        <dbReference type="ARBA" id="ARBA00022723"/>
    </source>
</evidence>
<dbReference type="InterPro" id="IPR001138">
    <property type="entry name" value="Zn2Cys6_DnaBD"/>
</dbReference>
<feature type="coiled-coil region" evidence="3">
    <location>
        <begin position="258"/>
        <end position="285"/>
    </location>
</feature>
<dbReference type="PROSITE" id="PS50048">
    <property type="entry name" value="ZN2_CY6_FUNGAL_2"/>
    <property type="match status" value="1"/>
</dbReference>
<dbReference type="InterPro" id="IPR007219">
    <property type="entry name" value="XnlR_reg_dom"/>
</dbReference>
<dbReference type="InterPro" id="IPR036864">
    <property type="entry name" value="Zn2-C6_fun-type_DNA-bd_sf"/>
</dbReference>
<feature type="domain" description="Zn(2)-C6 fungal-type" evidence="6">
    <location>
        <begin position="210"/>
        <end position="243"/>
    </location>
</feature>
<protein>
    <recommendedName>
        <fullName evidence="6">Zn(2)-C6 fungal-type domain-containing protein</fullName>
    </recommendedName>
</protein>
<evidence type="ECO:0000256" key="2">
    <source>
        <dbReference type="ARBA" id="ARBA00023242"/>
    </source>
</evidence>
<dbReference type="Proteomes" id="UP000815677">
    <property type="component" value="Unassembled WGS sequence"/>
</dbReference>
<accession>A0ABQ0LMP9</accession>
<keyword evidence="5" id="KW-0472">Membrane</keyword>
<evidence type="ECO:0000256" key="5">
    <source>
        <dbReference type="SAM" id="Phobius"/>
    </source>
</evidence>
<keyword evidence="5" id="KW-0812">Transmembrane</keyword>
<dbReference type="PANTHER" id="PTHR46910:SF38">
    <property type="entry name" value="ZN(2)-C6 FUNGAL-TYPE DOMAIN-CONTAINING PROTEIN"/>
    <property type="match status" value="1"/>
</dbReference>
<name>A0ABQ0LMP9_MYCCL</name>
<dbReference type="CDD" id="cd00067">
    <property type="entry name" value="GAL4"/>
    <property type="match status" value="1"/>
</dbReference>
<feature type="transmembrane region" description="Helical" evidence="5">
    <location>
        <begin position="673"/>
        <end position="693"/>
    </location>
</feature>
<dbReference type="PROSITE" id="PS00463">
    <property type="entry name" value="ZN2_CY6_FUNGAL_1"/>
    <property type="match status" value="1"/>
</dbReference>
<keyword evidence="5" id="KW-1133">Transmembrane helix</keyword>
<dbReference type="CDD" id="cd12148">
    <property type="entry name" value="fungal_TF_MHR"/>
    <property type="match status" value="1"/>
</dbReference>
<feature type="region of interest" description="Disordered" evidence="4">
    <location>
        <begin position="389"/>
        <end position="435"/>
    </location>
</feature>
<feature type="region of interest" description="Disordered" evidence="4">
    <location>
        <begin position="881"/>
        <end position="1021"/>
    </location>
</feature>
<dbReference type="SMART" id="SM00906">
    <property type="entry name" value="Fungal_trans"/>
    <property type="match status" value="1"/>
</dbReference>
<dbReference type="InterPro" id="IPR050987">
    <property type="entry name" value="AtrR-like"/>
</dbReference>
<dbReference type="PANTHER" id="PTHR46910">
    <property type="entry name" value="TRANSCRIPTION FACTOR PDR1"/>
    <property type="match status" value="1"/>
</dbReference>
<evidence type="ECO:0000259" key="6">
    <source>
        <dbReference type="PROSITE" id="PS50048"/>
    </source>
</evidence>
<dbReference type="Pfam" id="PF00172">
    <property type="entry name" value="Zn_clus"/>
    <property type="match status" value="1"/>
</dbReference>
<feature type="transmembrane region" description="Helical" evidence="5">
    <location>
        <begin position="807"/>
        <end position="825"/>
    </location>
</feature>
<evidence type="ECO:0000313" key="8">
    <source>
        <dbReference type="Proteomes" id="UP000815677"/>
    </source>
</evidence>
<dbReference type="Pfam" id="PF04082">
    <property type="entry name" value="Fungal_trans"/>
    <property type="match status" value="1"/>
</dbReference>
<organism evidence="7 8">
    <name type="scientific">Mycena chlorophos</name>
    <name type="common">Agaric fungus</name>
    <name type="synonym">Agaricus chlorophos</name>
    <dbReference type="NCBI Taxonomy" id="658473"/>
    <lineage>
        <taxon>Eukaryota</taxon>
        <taxon>Fungi</taxon>
        <taxon>Dikarya</taxon>
        <taxon>Basidiomycota</taxon>
        <taxon>Agaricomycotina</taxon>
        <taxon>Agaricomycetes</taxon>
        <taxon>Agaricomycetidae</taxon>
        <taxon>Agaricales</taxon>
        <taxon>Marasmiineae</taxon>
        <taxon>Mycenaceae</taxon>
        <taxon>Mycena</taxon>
    </lineage>
</organism>
<reference evidence="7" key="1">
    <citation type="submission" date="2014-09" db="EMBL/GenBank/DDBJ databases">
        <title>Genome sequence of the luminous mushroom Mycena chlorophos for searching fungal bioluminescence genes.</title>
        <authorList>
            <person name="Tanaka Y."/>
            <person name="Kasuga D."/>
            <person name="Oba Y."/>
            <person name="Hase S."/>
            <person name="Sato K."/>
            <person name="Oba Y."/>
            <person name="Sakakibara Y."/>
        </authorList>
    </citation>
    <scope>NUCLEOTIDE SEQUENCE</scope>
</reference>